<evidence type="ECO:0000313" key="1">
    <source>
        <dbReference type="EMBL" id="KKP59244.1"/>
    </source>
</evidence>
<protein>
    <submittedName>
        <fullName evidence="1">Uncharacterized protein</fullName>
    </submittedName>
</protein>
<comment type="caution">
    <text evidence="1">The sequence shown here is derived from an EMBL/GenBank/DDBJ whole genome shotgun (WGS) entry which is preliminary data.</text>
</comment>
<dbReference type="EMBL" id="LBPN01000009">
    <property type="protein sequence ID" value="KKP59244.1"/>
    <property type="molecule type" value="Genomic_DNA"/>
</dbReference>
<dbReference type="AlphaFoldDB" id="A0A0G0AQW8"/>
<sequence length="382" mass="44705">MRNIIALIIIVVLLIIPAKIFAQRTDIDPPVTKKVMVINFNPIIESYNSQRLTYVNGWNDTNLLNFQYINDVRQVSGGYANYQIVENLTVDDFPTKADGFKYTDITYMQCWQNHDTCHVADGVNYNKILTDYDVCGKRNRGEIDELWIFGGPWFGYWESTMAGPNSFWLNSVPLTNTSCTKQLIIMGYNYERNVAEMIENLGHRTESVMRYVYGSWQYPPHHDWDKFTVYDKEAPGLAACGNVHYAPNSDTDYNWSNTRQVDSSCDDWFNYPNLTGAKTQVSCLTWSCNEWDGYTYKKWWFNHLPRYSGTTNGKWNNWWRYILDYEQAMTGQPYPSDNPFYTWSNLKNIITNYLSSLDTGYRFADFKLNIMDLGYIISRIRP</sequence>
<organism evidence="1 2">
    <name type="scientific">Candidatus Gottesmanbacteria bacterium GW2011_GWA1_34_13</name>
    <dbReference type="NCBI Taxonomy" id="1618434"/>
    <lineage>
        <taxon>Bacteria</taxon>
        <taxon>Candidatus Gottesmaniibacteriota</taxon>
    </lineage>
</organism>
<proteinExistence type="predicted"/>
<gene>
    <name evidence="1" type="ORF">UR52_C0009G0012</name>
</gene>
<reference evidence="1 2" key="1">
    <citation type="journal article" date="2015" name="Nature">
        <title>rRNA introns, odd ribosomes, and small enigmatic genomes across a large radiation of phyla.</title>
        <authorList>
            <person name="Brown C.T."/>
            <person name="Hug L.A."/>
            <person name="Thomas B.C."/>
            <person name="Sharon I."/>
            <person name="Castelle C.J."/>
            <person name="Singh A."/>
            <person name="Wilkins M.J."/>
            <person name="Williams K.H."/>
            <person name="Banfield J.F."/>
        </authorList>
    </citation>
    <scope>NUCLEOTIDE SEQUENCE [LARGE SCALE GENOMIC DNA]</scope>
</reference>
<accession>A0A0G0AQW8</accession>
<evidence type="ECO:0000313" key="2">
    <source>
        <dbReference type="Proteomes" id="UP000034176"/>
    </source>
</evidence>
<dbReference type="Proteomes" id="UP000034176">
    <property type="component" value="Unassembled WGS sequence"/>
</dbReference>
<name>A0A0G0AQW8_9BACT</name>
<dbReference type="STRING" id="1618434.UR52_C0009G0012"/>